<evidence type="ECO:0000256" key="3">
    <source>
        <dbReference type="ARBA" id="ARBA00022692"/>
    </source>
</evidence>
<reference evidence="8 9" key="1">
    <citation type="submission" date="2016-08" db="EMBL/GenBank/DDBJ databases">
        <title>A Parts List for Fungal Cellulosomes Revealed by Comparative Genomics.</title>
        <authorList>
            <consortium name="DOE Joint Genome Institute"/>
            <person name="Haitjema C.H."/>
            <person name="Gilmore S.P."/>
            <person name="Henske J.K."/>
            <person name="Solomon K.V."/>
            <person name="De Groot R."/>
            <person name="Kuo A."/>
            <person name="Mondo S.J."/>
            <person name="Salamov A.A."/>
            <person name="Labutti K."/>
            <person name="Zhao Z."/>
            <person name="Chiniquy J."/>
            <person name="Barry K."/>
            <person name="Brewer H.M."/>
            <person name="Purvine S.O."/>
            <person name="Wright A.T."/>
            <person name="Boxma B."/>
            <person name="Van Alen T."/>
            <person name="Hackstein J.H."/>
            <person name="Baker S.E."/>
            <person name="Grigoriev I.V."/>
            <person name="O'Malley M.A."/>
        </authorList>
    </citation>
    <scope>NUCLEOTIDE SEQUENCE [LARGE SCALE GENOMIC DNA]</scope>
    <source>
        <strain evidence="8 9">G1</strain>
    </source>
</reference>
<evidence type="ECO:0000256" key="5">
    <source>
        <dbReference type="ARBA" id="ARBA00023136"/>
    </source>
</evidence>
<dbReference type="OrthoDB" id="508119at2759"/>
<dbReference type="InterPro" id="IPR036259">
    <property type="entry name" value="MFS_trans_sf"/>
</dbReference>
<dbReference type="STRING" id="1754190.A0A1Y2EQS8"/>
<dbReference type="InterPro" id="IPR020846">
    <property type="entry name" value="MFS_dom"/>
</dbReference>
<dbReference type="Gene3D" id="1.20.1250.20">
    <property type="entry name" value="MFS general substrate transporter like domains"/>
    <property type="match status" value="1"/>
</dbReference>
<keyword evidence="5 6" id="KW-0472">Membrane</keyword>
<dbReference type="PANTHER" id="PTHR48022:SF2">
    <property type="entry name" value="PLASTIDIC GLUCOSE TRANSPORTER 4"/>
    <property type="match status" value="1"/>
</dbReference>
<proteinExistence type="inferred from homology"/>
<dbReference type="AlphaFoldDB" id="A0A1Y2EQS8"/>
<evidence type="ECO:0000313" key="9">
    <source>
        <dbReference type="Proteomes" id="UP000193920"/>
    </source>
</evidence>
<dbReference type="PROSITE" id="PS50850">
    <property type="entry name" value="MFS"/>
    <property type="match status" value="1"/>
</dbReference>
<evidence type="ECO:0000259" key="7">
    <source>
        <dbReference type="PROSITE" id="PS50850"/>
    </source>
</evidence>
<organism evidence="8 9">
    <name type="scientific">Neocallimastix californiae</name>
    <dbReference type="NCBI Taxonomy" id="1754190"/>
    <lineage>
        <taxon>Eukaryota</taxon>
        <taxon>Fungi</taxon>
        <taxon>Fungi incertae sedis</taxon>
        <taxon>Chytridiomycota</taxon>
        <taxon>Chytridiomycota incertae sedis</taxon>
        <taxon>Neocallimastigomycetes</taxon>
        <taxon>Neocallimastigales</taxon>
        <taxon>Neocallimastigaceae</taxon>
        <taxon>Neocallimastix</taxon>
    </lineage>
</organism>
<sequence>MLLVWGLGNYISRKSHLIIGSFLITLTSLLMIFNISTSRYFYYCIHFVGGIGTAILRVISPIFLAEIATKSKRGKIISTFQSMKYFGRVLAIIVIIYLINNDQANFAMTQREMRRQWDKDHNPKTFSYETFSFPYIPSSYSNNFIKIVRVFPCTFFLLIILFFIPNTPRYLFYSKNYNKAIKVLYRLYTHKKLLIIPDENLPESFFSTYLSIL</sequence>
<keyword evidence="4 6" id="KW-1133">Transmembrane helix</keyword>
<feature type="transmembrane region" description="Helical" evidence="6">
    <location>
        <begin position="17"/>
        <end position="34"/>
    </location>
</feature>
<feature type="transmembrane region" description="Helical" evidence="6">
    <location>
        <begin position="85"/>
        <end position="100"/>
    </location>
</feature>
<feature type="transmembrane region" description="Helical" evidence="6">
    <location>
        <begin position="40"/>
        <end position="64"/>
    </location>
</feature>
<dbReference type="GO" id="GO:0005351">
    <property type="term" value="F:carbohydrate:proton symporter activity"/>
    <property type="evidence" value="ECO:0007669"/>
    <property type="project" value="TreeGrafter"/>
</dbReference>
<name>A0A1Y2EQS8_9FUNG</name>
<accession>A0A1Y2EQS8</accession>
<evidence type="ECO:0000256" key="4">
    <source>
        <dbReference type="ARBA" id="ARBA00022989"/>
    </source>
</evidence>
<dbReference type="InterPro" id="IPR005828">
    <property type="entry name" value="MFS_sugar_transport-like"/>
</dbReference>
<comment type="subcellular location">
    <subcellularLocation>
        <location evidence="1">Membrane</location>
        <topology evidence="1">Multi-pass membrane protein</topology>
    </subcellularLocation>
</comment>
<feature type="domain" description="Major facilitator superfamily (MFS) profile" evidence="7">
    <location>
        <begin position="1"/>
        <end position="213"/>
    </location>
</feature>
<dbReference type="Pfam" id="PF00083">
    <property type="entry name" value="Sugar_tr"/>
    <property type="match status" value="1"/>
</dbReference>
<keyword evidence="9" id="KW-1185">Reference proteome</keyword>
<keyword evidence="3 6" id="KW-0812">Transmembrane</keyword>
<evidence type="ECO:0000313" key="8">
    <source>
        <dbReference type="EMBL" id="ORY73526.1"/>
    </source>
</evidence>
<gene>
    <name evidence="8" type="ORF">LY90DRAFT_172552</name>
</gene>
<dbReference type="PANTHER" id="PTHR48022">
    <property type="entry name" value="PLASTIDIC GLUCOSE TRANSPORTER 4"/>
    <property type="match status" value="1"/>
</dbReference>
<dbReference type="EMBL" id="MCOG01000033">
    <property type="protein sequence ID" value="ORY73526.1"/>
    <property type="molecule type" value="Genomic_DNA"/>
</dbReference>
<comment type="similarity">
    <text evidence="2">Belongs to the major facilitator superfamily. Sugar transporter (TC 2.A.1.1) family.</text>
</comment>
<dbReference type="InterPro" id="IPR050360">
    <property type="entry name" value="MFS_Sugar_Transporters"/>
</dbReference>
<evidence type="ECO:0000256" key="2">
    <source>
        <dbReference type="ARBA" id="ARBA00010992"/>
    </source>
</evidence>
<comment type="caution">
    <text evidence="8">The sequence shown here is derived from an EMBL/GenBank/DDBJ whole genome shotgun (WGS) entry which is preliminary data.</text>
</comment>
<feature type="transmembrane region" description="Helical" evidence="6">
    <location>
        <begin position="144"/>
        <end position="164"/>
    </location>
</feature>
<dbReference type="GO" id="GO:0016020">
    <property type="term" value="C:membrane"/>
    <property type="evidence" value="ECO:0007669"/>
    <property type="project" value="UniProtKB-SubCell"/>
</dbReference>
<dbReference type="Proteomes" id="UP000193920">
    <property type="component" value="Unassembled WGS sequence"/>
</dbReference>
<dbReference type="SUPFAM" id="SSF103473">
    <property type="entry name" value="MFS general substrate transporter"/>
    <property type="match status" value="1"/>
</dbReference>
<evidence type="ECO:0000256" key="1">
    <source>
        <dbReference type="ARBA" id="ARBA00004141"/>
    </source>
</evidence>
<protein>
    <recommendedName>
        <fullName evidence="7">Major facilitator superfamily (MFS) profile domain-containing protein</fullName>
    </recommendedName>
</protein>
<evidence type="ECO:0000256" key="6">
    <source>
        <dbReference type="SAM" id="Phobius"/>
    </source>
</evidence>